<dbReference type="EMBL" id="SRMB01000001">
    <property type="protein sequence ID" value="TGE28803.1"/>
    <property type="molecule type" value="Genomic_DNA"/>
</dbReference>
<dbReference type="RefSeq" id="WP_135392620.1">
    <property type="nucleotide sequence ID" value="NZ_SRMB01000001.1"/>
</dbReference>
<feature type="region of interest" description="Disordered" evidence="1">
    <location>
        <begin position="1"/>
        <end position="23"/>
    </location>
</feature>
<organism evidence="2 3">
    <name type="scientific">Hymenobacter metallicola</name>
    <dbReference type="NCBI Taxonomy" id="2563114"/>
    <lineage>
        <taxon>Bacteria</taxon>
        <taxon>Pseudomonadati</taxon>
        <taxon>Bacteroidota</taxon>
        <taxon>Cytophagia</taxon>
        <taxon>Cytophagales</taxon>
        <taxon>Hymenobacteraceae</taxon>
        <taxon>Hymenobacter</taxon>
    </lineage>
</organism>
<accession>A0A4Z0QHS6</accession>
<proteinExistence type="predicted"/>
<gene>
    <name evidence="2" type="ORF">E5K02_04905</name>
</gene>
<dbReference type="OrthoDB" id="882313at2"/>
<comment type="caution">
    <text evidence="2">The sequence shown here is derived from an EMBL/GenBank/DDBJ whole genome shotgun (WGS) entry which is preliminary data.</text>
</comment>
<feature type="compositionally biased region" description="Polar residues" evidence="1">
    <location>
        <begin position="1"/>
        <end position="10"/>
    </location>
</feature>
<evidence type="ECO:0000313" key="2">
    <source>
        <dbReference type="EMBL" id="TGE28803.1"/>
    </source>
</evidence>
<evidence type="ECO:0000256" key="1">
    <source>
        <dbReference type="SAM" id="MobiDB-lite"/>
    </source>
</evidence>
<name>A0A4Z0QHS6_9BACT</name>
<reference evidence="2 3" key="1">
    <citation type="submission" date="2019-04" db="EMBL/GenBank/DDBJ databases">
        <authorList>
            <person name="Feng G."/>
            <person name="Zhang J."/>
            <person name="Zhu H."/>
        </authorList>
    </citation>
    <scope>NUCLEOTIDE SEQUENCE [LARGE SCALE GENOMIC DNA]</scope>
    <source>
        <strain evidence="2 3">9PBR-1</strain>
    </source>
</reference>
<dbReference type="AlphaFoldDB" id="A0A4Z0QHS6"/>
<keyword evidence="3" id="KW-1185">Reference proteome</keyword>
<dbReference type="Proteomes" id="UP000298471">
    <property type="component" value="Unassembled WGS sequence"/>
</dbReference>
<protein>
    <submittedName>
        <fullName evidence="2">Uncharacterized protein</fullName>
    </submittedName>
</protein>
<feature type="compositionally biased region" description="Basic residues" evidence="1">
    <location>
        <begin position="11"/>
        <end position="23"/>
    </location>
</feature>
<evidence type="ECO:0000313" key="3">
    <source>
        <dbReference type="Proteomes" id="UP000298471"/>
    </source>
</evidence>
<sequence length="201" mass="23163">MISYRTASSPSRKKARGGKRHLRRLQRASSVPGELQLATLRRQHYFYQKLGLGHWHHRQPPCPIRQWAVRHLLTTFFAWQRQLAALAEPAYCADWLVGPEFAHSSQVVVGIQERIAAYQNWGPSSDSDAPALPPAYYRLPGADRLAWEAHPWEVMYEADEYSEGWPQTLLRLPHREYQLPNRTFLAVQTGWVWVGQLPATA</sequence>